<dbReference type="SMR" id="A0A836H941"/>
<feature type="domain" description="ACB" evidence="2">
    <location>
        <begin position="2"/>
        <end position="91"/>
    </location>
</feature>
<organism evidence="3 4">
    <name type="scientific">Leishmania orientalis</name>
    <dbReference type="NCBI Taxonomy" id="2249476"/>
    <lineage>
        <taxon>Eukaryota</taxon>
        <taxon>Discoba</taxon>
        <taxon>Euglenozoa</taxon>
        <taxon>Kinetoplastea</taxon>
        <taxon>Metakinetoplastina</taxon>
        <taxon>Trypanosomatida</taxon>
        <taxon>Trypanosomatidae</taxon>
        <taxon>Leishmaniinae</taxon>
        <taxon>Leishmania</taxon>
    </lineage>
</organism>
<gene>
    <name evidence="3" type="ORF">LSCM4_06908</name>
</gene>
<dbReference type="SUPFAM" id="SSF47027">
    <property type="entry name" value="Acyl-CoA binding protein"/>
    <property type="match status" value="1"/>
</dbReference>
<keyword evidence="1" id="KW-0446">Lipid-binding</keyword>
<dbReference type="RefSeq" id="XP_067064192.1">
    <property type="nucleotide sequence ID" value="XM_067208818.1"/>
</dbReference>
<dbReference type="InterPro" id="IPR035984">
    <property type="entry name" value="Acyl-CoA-binding_sf"/>
</dbReference>
<dbReference type="GO" id="GO:0000062">
    <property type="term" value="F:fatty-acyl-CoA binding"/>
    <property type="evidence" value="ECO:0007669"/>
    <property type="project" value="InterPro"/>
</dbReference>
<evidence type="ECO:0000259" key="2">
    <source>
        <dbReference type="PROSITE" id="PS51228"/>
    </source>
</evidence>
<evidence type="ECO:0000313" key="4">
    <source>
        <dbReference type="Proteomes" id="UP000674143"/>
    </source>
</evidence>
<dbReference type="FunFam" id="1.20.80.10:FF:000010">
    <property type="entry name" value="Acyl-CoA-binding domain-containing protein 5"/>
    <property type="match status" value="1"/>
</dbReference>
<dbReference type="Gene3D" id="1.20.80.10">
    <property type="match status" value="1"/>
</dbReference>
<dbReference type="PANTHER" id="PTHR23310:SF115">
    <property type="entry name" value="ACB DOMAIN-CONTAINING PROTEIN"/>
    <property type="match status" value="1"/>
</dbReference>
<dbReference type="AlphaFoldDB" id="A0A836H941"/>
<evidence type="ECO:0000256" key="1">
    <source>
        <dbReference type="ARBA" id="ARBA00023121"/>
    </source>
</evidence>
<dbReference type="Proteomes" id="UP000674143">
    <property type="component" value="Unassembled WGS sequence"/>
</dbReference>
<dbReference type="InterPro" id="IPR014352">
    <property type="entry name" value="FERM/acyl-CoA-bd_prot_sf"/>
</dbReference>
<dbReference type="InterPro" id="IPR000582">
    <property type="entry name" value="Acyl-CoA-binding_protein"/>
</dbReference>
<dbReference type="GeneID" id="92362752"/>
<accession>A0A836H941</accession>
<name>A0A836H941_9TRYP</name>
<keyword evidence="4" id="KW-1185">Reference proteome</keyword>
<evidence type="ECO:0000313" key="3">
    <source>
        <dbReference type="EMBL" id="KAG5481832.1"/>
    </source>
</evidence>
<dbReference type="PANTHER" id="PTHR23310">
    <property type="entry name" value="ACYL-COA-BINDING PROTEIN, ACBP"/>
    <property type="match status" value="1"/>
</dbReference>
<comment type="caution">
    <text evidence="3">The sequence shown here is derived from an EMBL/GenBank/DDBJ whole genome shotgun (WGS) entry which is preliminary data.</text>
</comment>
<dbReference type="PRINTS" id="PR00689">
    <property type="entry name" value="ACOABINDINGP"/>
</dbReference>
<dbReference type="GO" id="GO:0006631">
    <property type="term" value="P:fatty acid metabolic process"/>
    <property type="evidence" value="ECO:0007669"/>
    <property type="project" value="TreeGrafter"/>
</dbReference>
<proteinExistence type="predicted"/>
<sequence length="96" mass="10550">MSAAEFDAAVAYVRSLPADGPVRMDNSTRLSFYSLYKQATEGDVKGTQPWAVQVEARAKWDAWNARKGMSSDDAKAAYVKLLITATTEANHPWKPA</sequence>
<reference evidence="4" key="2">
    <citation type="journal article" date="2021" name="Sci. Data">
        <title>Chromosome-scale genome sequencing, assembly and annotation of six genomes from subfamily Leishmaniinae.</title>
        <authorList>
            <person name="Almutairi H."/>
            <person name="Urbaniak M.D."/>
            <person name="Bates M.D."/>
            <person name="Jariyapan N."/>
            <person name="Kwakye-Nuako G."/>
            <person name="Thomaz Soccol V."/>
            <person name="Al-Salem W.S."/>
            <person name="Dillon R.J."/>
            <person name="Bates P.A."/>
            <person name="Gatherer D."/>
        </authorList>
    </citation>
    <scope>NUCLEOTIDE SEQUENCE [LARGE SCALE GENOMIC DNA]</scope>
</reference>
<dbReference type="PROSITE" id="PS51228">
    <property type="entry name" value="ACB_2"/>
    <property type="match status" value="1"/>
</dbReference>
<dbReference type="KEGG" id="loi:92362752"/>
<dbReference type="Pfam" id="PF00887">
    <property type="entry name" value="ACBP"/>
    <property type="match status" value="1"/>
</dbReference>
<reference evidence="4" key="1">
    <citation type="journal article" date="2021" name="Microbiol. Resour. Announc.">
        <title>LGAAP: Leishmaniinae Genome Assembly and Annotation Pipeline.</title>
        <authorList>
            <person name="Almutairi H."/>
            <person name="Urbaniak M.D."/>
            <person name="Bates M.D."/>
            <person name="Jariyapan N."/>
            <person name="Kwakye-Nuako G."/>
            <person name="Thomaz-Soccol V."/>
            <person name="Al-Salem W.S."/>
            <person name="Dillon R.J."/>
            <person name="Bates P.A."/>
            <person name="Gatherer D."/>
        </authorList>
    </citation>
    <scope>NUCLEOTIDE SEQUENCE [LARGE SCALE GENOMIC DNA]</scope>
</reference>
<protein>
    <recommendedName>
        <fullName evidence="2">ACB domain-containing protein</fullName>
    </recommendedName>
</protein>
<dbReference type="GO" id="GO:0005737">
    <property type="term" value="C:cytoplasm"/>
    <property type="evidence" value="ECO:0007669"/>
    <property type="project" value="TreeGrafter"/>
</dbReference>
<dbReference type="EMBL" id="JAFHLR010000017">
    <property type="protein sequence ID" value="KAG5481832.1"/>
    <property type="molecule type" value="Genomic_DNA"/>
</dbReference>